<feature type="transmembrane region" description="Helical" evidence="6">
    <location>
        <begin position="179"/>
        <end position="199"/>
    </location>
</feature>
<evidence type="ECO:0000313" key="8">
    <source>
        <dbReference type="Proteomes" id="UP001501084"/>
    </source>
</evidence>
<feature type="transmembrane region" description="Helical" evidence="6">
    <location>
        <begin position="265"/>
        <end position="284"/>
    </location>
</feature>
<evidence type="ECO:0000256" key="2">
    <source>
        <dbReference type="ARBA" id="ARBA00008333"/>
    </source>
</evidence>
<dbReference type="PANTHER" id="PTHR31632">
    <property type="entry name" value="IRON TRANSPORTER FTH1"/>
    <property type="match status" value="1"/>
</dbReference>
<proteinExistence type="inferred from homology"/>
<comment type="similarity">
    <text evidence="2">Belongs to the oxidase-dependent Fe transporter (OFeT) (TC 9.A.10.1) family.</text>
</comment>
<organism evidence="7 8">
    <name type="scientific">Leucobacter alluvii</name>
    <dbReference type="NCBI Taxonomy" id="340321"/>
    <lineage>
        <taxon>Bacteria</taxon>
        <taxon>Bacillati</taxon>
        <taxon>Actinomycetota</taxon>
        <taxon>Actinomycetes</taxon>
        <taxon>Micrococcales</taxon>
        <taxon>Microbacteriaceae</taxon>
        <taxon>Leucobacter</taxon>
    </lineage>
</organism>
<evidence type="ECO:0000256" key="4">
    <source>
        <dbReference type="ARBA" id="ARBA00022989"/>
    </source>
</evidence>
<feature type="transmembrane region" description="Helical" evidence="6">
    <location>
        <begin position="70"/>
        <end position="93"/>
    </location>
</feature>
<evidence type="ECO:0000313" key="7">
    <source>
        <dbReference type="EMBL" id="GAA2187819.1"/>
    </source>
</evidence>
<dbReference type="NCBIfam" id="NF041756">
    <property type="entry name" value="EfeU"/>
    <property type="match status" value="1"/>
</dbReference>
<protein>
    <submittedName>
        <fullName evidence="7">FTR1 family protein</fullName>
    </submittedName>
</protein>
<dbReference type="RefSeq" id="WP_346057863.1">
    <property type="nucleotide sequence ID" value="NZ_BAAAOP010000005.1"/>
</dbReference>
<keyword evidence="3 6" id="KW-0812">Transmembrane</keyword>
<sequence>MVGTLMIGLREGLEAALVVSVLLAYVTQLGRRDVARKIWWGVAAAILLSFIVGGVLTFGAYGLSFQAQEIIGGSLSILAVVMVTWMVFWMLRAARGLSAELRGQLDRAIVGGGWSVAVLAFVSVGREGLETALFIWATTRASQLTPLLGFAIAVSGIVVAVVLGWALFRGMIRINLTRFFRWSGILLIVFAAGVLAYGVHDLQEAGVLPGPFAEAPPGAGAFAAAWFGDAAWAFRIPHIIAPDGFLRALLKGIFGFSPEMTKLEVIAWFAYLVPTLTLFLRASFAQDRHSRQLRAAAATAPVLSKGTP</sequence>
<keyword evidence="4 6" id="KW-1133">Transmembrane helix</keyword>
<feature type="transmembrane region" description="Helical" evidence="6">
    <location>
        <begin position="105"/>
        <end position="124"/>
    </location>
</feature>
<dbReference type="PANTHER" id="PTHR31632:SF2">
    <property type="entry name" value="PLASMA MEMBRANE IRON PERMEASE"/>
    <property type="match status" value="1"/>
</dbReference>
<feature type="transmembrane region" description="Helical" evidence="6">
    <location>
        <begin position="144"/>
        <end position="167"/>
    </location>
</feature>
<comment type="caution">
    <text evidence="7">The sequence shown here is derived from an EMBL/GenBank/DDBJ whole genome shotgun (WGS) entry which is preliminary data.</text>
</comment>
<evidence type="ECO:0000256" key="5">
    <source>
        <dbReference type="ARBA" id="ARBA00023136"/>
    </source>
</evidence>
<feature type="transmembrane region" description="Helical" evidence="6">
    <location>
        <begin position="38"/>
        <end position="64"/>
    </location>
</feature>
<evidence type="ECO:0000256" key="3">
    <source>
        <dbReference type="ARBA" id="ARBA00022692"/>
    </source>
</evidence>
<evidence type="ECO:0000256" key="6">
    <source>
        <dbReference type="SAM" id="Phobius"/>
    </source>
</evidence>
<reference evidence="8" key="1">
    <citation type="journal article" date="2019" name="Int. J. Syst. Evol. Microbiol.">
        <title>The Global Catalogue of Microorganisms (GCM) 10K type strain sequencing project: providing services to taxonomists for standard genome sequencing and annotation.</title>
        <authorList>
            <consortium name="The Broad Institute Genomics Platform"/>
            <consortium name="The Broad Institute Genome Sequencing Center for Infectious Disease"/>
            <person name="Wu L."/>
            <person name="Ma J."/>
        </authorList>
    </citation>
    <scope>NUCLEOTIDE SEQUENCE [LARGE SCALE GENOMIC DNA]</scope>
    <source>
        <strain evidence="8">JCM 14919</strain>
    </source>
</reference>
<keyword evidence="8" id="KW-1185">Reference proteome</keyword>
<evidence type="ECO:0000256" key="1">
    <source>
        <dbReference type="ARBA" id="ARBA00004141"/>
    </source>
</evidence>
<keyword evidence="5 6" id="KW-0472">Membrane</keyword>
<dbReference type="Pfam" id="PF03239">
    <property type="entry name" value="FTR1"/>
    <property type="match status" value="1"/>
</dbReference>
<dbReference type="Proteomes" id="UP001501084">
    <property type="component" value="Unassembled WGS sequence"/>
</dbReference>
<dbReference type="EMBL" id="BAAAOP010000005">
    <property type="protein sequence ID" value="GAA2187819.1"/>
    <property type="molecule type" value="Genomic_DNA"/>
</dbReference>
<feature type="transmembrane region" description="Helical" evidence="6">
    <location>
        <begin position="6"/>
        <end position="26"/>
    </location>
</feature>
<accession>A0ABP5MWJ0</accession>
<name>A0ABP5MWJ0_9MICO</name>
<gene>
    <name evidence="7" type="ORF">GCM10009786_14340</name>
</gene>
<dbReference type="InterPro" id="IPR004923">
    <property type="entry name" value="FTR1/Fip1/EfeU"/>
</dbReference>
<comment type="subcellular location">
    <subcellularLocation>
        <location evidence="1">Membrane</location>
        <topology evidence="1">Multi-pass membrane protein</topology>
    </subcellularLocation>
</comment>